<feature type="active site" description="Nucleophile" evidence="8">
    <location>
        <position position="32"/>
    </location>
</feature>
<sequence length="104" mass="12143">MAIQYVDDESFKEQIKEGFVIVDFFSTTCVPCKAFSRILEELDAELPFINIVKVNTTDYPKLGKENRIFGVPTVQFYKDGEKKFEHVGVMEVEEIKEKITEFMY</sequence>
<feature type="disulfide bond" description="Redox-active" evidence="9">
    <location>
        <begin position="29"/>
        <end position="32"/>
    </location>
</feature>
<keyword evidence="4" id="KW-0249">Electron transport</keyword>
<dbReference type="GO" id="GO:0015035">
    <property type="term" value="F:protein-disulfide reductase activity"/>
    <property type="evidence" value="ECO:0007669"/>
    <property type="project" value="InterPro"/>
</dbReference>
<feature type="site" description="Deprotonates C-terminal active site Cys" evidence="8">
    <location>
        <position position="23"/>
    </location>
</feature>
<reference evidence="11 12" key="1">
    <citation type="submission" date="2015-09" db="EMBL/GenBank/DDBJ databases">
        <authorList>
            <consortium name="Pathogen Informatics"/>
        </authorList>
    </citation>
    <scope>NUCLEOTIDE SEQUENCE [LARGE SCALE GENOMIC DNA]</scope>
    <source>
        <strain evidence="11 12">2789STDY5834962</strain>
    </source>
</reference>
<keyword evidence="5 9" id="KW-1015">Disulfide bond</keyword>
<dbReference type="PANTHER" id="PTHR45663">
    <property type="entry name" value="GEO12009P1"/>
    <property type="match status" value="1"/>
</dbReference>
<feature type="site" description="Contributes to redox potential value" evidence="8">
    <location>
        <position position="31"/>
    </location>
</feature>
<evidence type="ECO:0000313" key="12">
    <source>
        <dbReference type="Proteomes" id="UP000095727"/>
    </source>
</evidence>
<dbReference type="InterPro" id="IPR036249">
    <property type="entry name" value="Thioredoxin-like_sf"/>
</dbReference>
<keyword evidence="3" id="KW-0813">Transport</keyword>
<evidence type="ECO:0000313" key="11">
    <source>
        <dbReference type="EMBL" id="CUN14173.1"/>
    </source>
</evidence>
<dbReference type="RefSeq" id="WP_055158342.1">
    <property type="nucleotide sequence ID" value="NZ_CYXR01000029.1"/>
</dbReference>
<evidence type="ECO:0000256" key="8">
    <source>
        <dbReference type="PIRSR" id="PIRSR000077-1"/>
    </source>
</evidence>
<evidence type="ECO:0000256" key="9">
    <source>
        <dbReference type="PIRSR" id="PIRSR000077-4"/>
    </source>
</evidence>
<evidence type="ECO:0000256" key="4">
    <source>
        <dbReference type="ARBA" id="ARBA00022982"/>
    </source>
</evidence>
<evidence type="ECO:0000256" key="5">
    <source>
        <dbReference type="ARBA" id="ARBA00023157"/>
    </source>
</evidence>
<dbReference type="Gene3D" id="3.40.30.10">
    <property type="entry name" value="Glutaredoxin"/>
    <property type="match status" value="1"/>
</dbReference>
<feature type="domain" description="Thioredoxin" evidence="10">
    <location>
        <begin position="1"/>
        <end position="104"/>
    </location>
</feature>
<dbReference type="InterPro" id="IPR017937">
    <property type="entry name" value="Thioredoxin_CS"/>
</dbReference>
<dbReference type="PROSITE" id="PS00194">
    <property type="entry name" value="THIOREDOXIN_1"/>
    <property type="match status" value="1"/>
</dbReference>
<dbReference type="Pfam" id="PF00085">
    <property type="entry name" value="Thioredoxin"/>
    <property type="match status" value="1"/>
</dbReference>
<evidence type="ECO:0000256" key="6">
    <source>
        <dbReference type="ARBA" id="ARBA00023284"/>
    </source>
</evidence>
<dbReference type="InterPro" id="IPR013766">
    <property type="entry name" value="Thioredoxin_domain"/>
</dbReference>
<dbReference type="EMBL" id="CYXR01000029">
    <property type="protein sequence ID" value="CUN14173.1"/>
    <property type="molecule type" value="Genomic_DNA"/>
</dbReference>
<comment type="similarity">
    <text evidence="1 7">Belongs to the thioredoxin family.</text>
</comment>
<dbReference type="PIRSF" id="PIRSF000077">
    <property type="entry name" value="Thioredoxin"/>
    <property type="match status" value="1"/>
</dbReference>
<protein>
    <recommendedName>
        <fullName evidence="2 7">Thioredoxin</fullName>
    </recommendedName>
</protein>
<dbReference type="GO" id="GO:0045454">
    <property type="term" value="P:cell redox homeostasis"/>
    <property type="evidence" value="ECO:0007669"/>
    <property type="project" value="TreeGrafter"/>
</dbReference>
<accession>A0A173UGI5</accession>
<dbReference type="InterPro" id="IPR005746">
    <property type="entry name" value="Thioredoxin"/>
</dbReference>
<dbReference type="GO" id="GO:0005829">
    <property type="term" value="C:cytosol"/>
    <property type="evidence" value="ECO:0007669"/>
    <property type="project" value="TreeGrafter"/>
</dbReference>
<evidence type="ECO:0000256" key="3">
    <source>
        <dbReference type="ARBA" id="ARBA00022448"/>
    </source>
</evidence>
<feature type="site" description="Contributes to redox potential value" evidence="8">
    <location>
        <position position="30"/>
    </location>
</feature>
<proteinExistence type="inferred from homology"/>
<evidence type="ECO:0000256" key="7">
    <source>
        <dbReference type="PIRNR" id="PIRNR000077"/>
    </source>
</evidence>
<evidence type="ECO:0000256" key="2">
    <source>
        <dbReference type="ARBA" id="ARBA00020570"/>
    </source>
</evidence>
<dbReference type="AlphaFoldDB" id="A0A173UGI5"/>
<evidence type="ECO:0000256" key="1">
    <source>
        <dbReference type="ARBA" id="ARBA00008987"/>
    </source>
</evidence>
<gene>
    <name evidence="11" type="primary">trxA_3</name>
    <name evidence="11" type="ORF">ERS852574_02968</name>
</gene>
<dbReference type="Proteomes" id="UP000095727">
    <property type="component" value="Unassembled WGS sequence"/>
</dbReference>
<evidence type="ECO:0000259" key="10">
    <source>
        <dbReference type="PROSITE" id="PS51352"/>
    </source>
</evidence>
<dbReference type="PANTHER" id="PTHR45663:SF11">
    <property type="entry name" value="GEO12009P1"/>
    <property type="match status" value="1"/>
</dbReference>
<dbReference type="PROSITE" id="PS51352">
    <property type="entry name" value="THIOREDOXIN_2"/>
    <property type="match status" value="1"/>
</dbReference>
<name>A0A173UGI5_9FIRM</name>
<keyword evidence="6 9" id="KW-0676">Redox-active center</keyword>
<dbReference type="SUPFAM" id="SSF52833">
    <property type="entry name" value="Thioredoxin-like"/>
    <property type="match status" value="1"/>
</dbReference>
<feature type="active site" description="Nucleophile" evidence="8">
    <location>
        <position position="29"/>
    </location>
</feature>
<dbReference type="CDD" id="cd02947">
    <property type="entry name" value="TRX_family"/>
    <property type="match status" value="1"/>
</dbReference>
<organism evidence="11 12">
    <name type="scientific">Coprococcus comes</name>
    <dbReference type="NCBI Taxonomy" id="410072"/>
    <lineage>
        <taxon>Bacteria</taxon>
        <taxon>Bacillati</taxon>
        <taxon>Bacillota</taxon>
        <taxon>Clostridia</taxon>
        <taxon>Lachnospirales</taxon>
        <taxon>Lachnospiraceae</taxon>
        <taxon>Coprococcus</taxon>
    </lineage>
</organism>